<dbReference type="Proteomes" id="UP001163321">
    <property type="component" value="Chromosome 6"/>
</dbReference>
<reference evidence="1 2" key="1">
    <citation type="journal article" date="2022" name="bioRxiv">
        <title>The genome of the oomycete Peronosclerospora sorghi, a cosmopolitan pathogen of maize and sorghum, is inflated with dispersed pseudogenes.</title>
        <authorList>
            <person name="Fletcher K."/>
            <person name="Martin F."/>
            <person name="Isakeit T."/>
            <person name="Cavanaugh K."/>
            <person name="Magill C."/>
            <person name="Michelmore R."/>
        </authorList>
    </citation>
    <scope>NUCLEOTIDE SEQUENCE [LARGE SCALE GENOMIC DNA]</scope>
    <source>
        <strain evidence="1">P6</strain>
    </source>
</reference>
<organism evidence="1 2">
    <name type="scientific">Peronosclerospora sorghi</name>
    <dbReference type="NCBI Taxonomy" id="230839"/>
    <lineage>
        <taxon>Eukaryota</taxon>
        <taxon>Sar</taxon>
        <taxon>Stramenopiles</taxon>
        <taxon>Oomycota</taxon>
        <taxon>Peronosporomycetes</taxon>
        <taxon>Peronosporales</taxon>
        <taxon>Peronosporaceae</taxon>
        <taxon>Peronosclerospora</taxon>
    </lineage>
</organism>
<keyword evidence="2" id="KW-1185">Reference proteome</keyword>
<evidence type="ECO:0000313" key="2">
    <source>
        <dbReference type="Proteomes" id="UP001163321"/>
    </source>
</evidence>
<sequence length="562" mass="64450">MAMDHATSINAFLANVFLGVRRNLLQTMVLVLLVLGAFSMLARIVDVSVRTSGTSQSESRMRGLNLSQIPVEQLTHPPIPLVQRIAPPHKYSSNETKELCYKERDVGIITAVQQSEKTFCAGGGWDSQVQAPVSLFQATQVAIYNVRGGLRSSTFRNLMVDLVNVTIHAPIQSIAEDGGHHDPRFMFNMRIVNCACDELYEYFLRMPGNRERRAEQIWHNLLAKIPPSGVPVSTVCPPNRLADAESSRWDFVKSPTKATDNYETVVFEEPVVVIARRDDHNPFFQISAALNSWIMLKALSWDITKTRVIHFDAGYPSPIDELHQKLLAPNHEIVRGSTLMGKRVHFRGDALFAGFESFGPMMEHLNDNEPCYESELMKTFRAQSLLALNVTPEVEREQDTNAVRPMIVTVITRRPYQGRPLQRKWLNEDEVMMKMRVEYKGLNVELRSIDYVNLTVREQMIRTVESDIIIGMHGAGLVNVLWARPLTKVIEIFPKKKFRWGYRNLCQFTGCNWTEFRGGEDFHRQMMDKRIPYPEWMAFFDPILRQSYAEFQEQQTKLREAL</sequence>
<accession>A0ACC0VVB9</accession>
<name>A0ACC0VVB9_9STRA</name>
<proteinExistence type="predicted"/>
<comment type="caution">
    <text evidence="1">The sequence shown here is derived from an EMBL/GenBank/DDBJ whole genome shotgun (WGS) entry which is preliminary data.</text>
</comment>
<dbReference type="EMBL" id="CM047585">
    <property type="protein sequence ID" value="KAI9909859.1"/>
    <property type="molecule type" value="Genomic_DNA"/>
</dbReference>
<evidence type="ECO:0000313" key="1">
    <source>
        <dbReference type="EMBL" id="KAI9909859.1"/>
    </source>
</evidence>
<gene>
    <name evidence="1" type="ORF">PsorP6_010231</name>
</gene>
<protein>
    <submittedName>
        <fullName evidence="1">Uncharacterized protein</fullName>
    </submittedName>
</protein>